<evidence type="ECO:0000259" key="2">
    <source>
        <dbReference type="SMART" id="SM00481"/>
    </source>
</evidence>
<dbReference type="Gene3D" id="3.20.20.140">
    <property type="entry name" value="Metal-dependent hydrolases"/>
    <property type="match status" value="1"/>
</dbReference>
<dbReference type="InterPro" id="IPR052018">
    <property type="entry name" value="PHP_domain"/>
</dbReference>
<dbReference type="GO" id="GO:0004534">
    <property type="term" value="F:5'-3' RNA exonuclease activity"/>
    <property type="evidence" value="ECO:0007669"/>
    <property type="project" value="TreeGrafter"/>
</dbReference>
<dbReference type="InterPro" id="IPR003959">
    <property type="entry name" value="ATPase_AAA_core"/>
</dbReference>
<accession>H0F860</accession>
<dbReference type="NCBIfam" id="NF045780">
    <property type="entry name" value="TrlF_fam_ATP"/>
    <property type="match status" value="1"/>
</dbReference>
<dbReference type="GO" id="GO:0005524">
    <property type="term" value="F:ATP binding"/>
    <property type="evidence" value="ECO:0007669"/>
    <property type="project" value="InterPro"/>
</dbReference>
<dbReference type="PANTHER" id="PTHR42924">
    <property type="entry name" value="EXONUCLEASE"/>
    <property type="match status" value="1"/>
</dbReference>
<evidence type="ECO:0000313" key="3">
    <source>
        <dbReference type="EMBL" id="EHK65493.1"/>
    </source>
</evidence>
<dbReference type="PANTHER" id="PTHR42924:SF3">
    <property type="entry name" value="POLYMERASE_HISTIDINOL PHOSPHATASE N-TERMINAL DOMAIN-CONTAINING PROTEIN"/>
    <property type="match status" value="1"/>
</dbReference>
<dbReference type="PATRIC" id="fig|477184.5.peg.2932"/>
<protein>
    <submittedName>
        <fullName evidence="3">PHP-like protein</fullName>
    </submittedName>
</protein>
<dbReference type="AlphaFoldDB" id="H0F860"/>
<reference evidence="3 4" key="1">
    <citation type="journal article" date="2012" name="J. Bacteriol.">
        <title>Genome sequence of the highly efficient arsenite-oxidizing bacterium Achromobacter arsenitoxydans SY8.</title>
        <authorList>
            <person name="Li X."/>
            <person name="Hu Y."/>
            <person name="Gong J."/>
            <person name="Lin Y."/>
            <person name="Johnstone L."/>
            <person name="Rensing C."/>
            <person name="Wang G."/>
        </authorList>
    </citation>
    <scope>NUCLEOTIDE SEQUENCE [LARGE SCALE GENOMIC DNA]</scope>
    <source>
        <strain evidence="3 4">SY8</strain>
    </source>
</reference>
<dbReference type="Pfam" id="PF13304">
    <property type="entry name" value="AAA_21"/>
    <property type="match status" value="1"/>
</dbReference>
<dbReference type="Gene3D" id="3.40.50.300">
    <property type="entry name" value="P-loop containing nucleotide triphosphate hydrolases"/>
    <property type="match status" value="2"/>
</dbReference>
<organism evidence="3 4">
    <name type="scientific">Achromobacter arsenitoxydans SY8</name>
    <dbReference type="NCBI Taxonomy" id="477184"/>
    <lineage>
        <taxon>Bacteria</taxon>
        <taxon>Pseudomonadati</taxon>
        <taxon>Pseudomonadota</taxon>
        <taxon>Betaproteobacteria</taxon>
        <taxon>Burkholderiales</taxon>
        <taxon>Alcaligenaceae</taxon>
        <taxon>Achromobacter</taxon>
    </lineage>
</organism>
<dbReference type="InterPro" id="IPR016195">
    <property type="entry name" value="Pol/histidinol_Pase-like"/>
</dbReference>
<comment type="caution">
    <text evidence="3">The sequence shown here is derived from an EMBL/GenBank/DDBJ whole genome shotgun (WGS) entry which is preliminary data.</text>
</comment>
<keyword evidence="4" id="KW-1185">Reference proteome</keyword>
<dbReference type="InterPro" id="IPR027417">
    <property type="entry name" value="P-loop_NTPase"/>
</dbReference>
<dbReference type="SMART" id="SM00481">
    <property type="entry name" value="POLIIIAc"/>
    <property type="match status" value="1"/>
</dbReference>
<keyword evidence="1" id="KW-0175">Coiled coil</keyword>
<evidence type="ECO:0000256" key="1">
    <source>
        <dbReference type="SAM" id="Coils"/>
    </source>
</evidence>
<dbReference type="SUPFAM" id="SSF89550">
    <property type="entry name" value="PHP domain-like"/>
    <property type="match status" value="1"/>
</dbReference>
<dbReference type="EMBL" id="AGUF01000052">
    <property type="protein sequence ID" value="EHK65493.1"/>
    <property type="molecule type" value="Genomic_DNA"/>
</dbReference>
<dbReference type="STRING" id="477184.KYC_14792"/>
<dbReference type="GO" id="GO:0035312">
    <property type="term" value="F:5'-3' DNA exonuclease activity"/>
    <property type="evidence" value="ECO:0007669"/>
    <property type="project" value="TreeGrafter"/>
</dbReference>
<evidence type="ECO:0000313" key="4">
    <source>
        <dbReference type="Proteomes" id="UP000003113"/>
    </source>
</evidence>
<dbReference type="eggNOG" id="COG0497">
    <property type="taxonomic scope" value="Bacteria"/>
</dbReference>
<proteinExistence type="predicted"/>
<name>H0F860_9BURK</name>
<dbReference type="RefSeq" id="WP_008163546.1">
    <property type="nucleotide sequence ID" value="NZ_AGUF01000052.1"/>
</dbReference>
<feature type="coiled-coil region" evidence="1">
    <location>
        <begin position="602"/>
        <end position="629"/>
    </location>
</feature>
<dbReference type="InterPro" id="IPR003141">
    <property type="entry name" value="Pol/His_phosphatase_N"/>
</dbReference>
<feature type="domain" description="Polymerase/histidinol phosphatase N-terminal" evidence="2">
    <location>
        <begin position="19"/>
        <end position="89"/>
    </location>
</feature>
<gene>
    <name evidence="3" type="ORF">KYC_14792</name>
</gene>
<dbReference type="CDD" id="cd00267">
    <property type="entry name" value="ABC_ATPase"/>
    <property type="match status" value="1"/>
</dbReference>
<dbReference type="GO" id="GO:0016887">
    <property type="term" value="F:ATP hydrolysis activity"/>
    <property type="evidence" value="ECO:0007669"/>
    <property type="project" value="InterPro"/>
</dbReference>
<dbReference type="InterPro" id="IPR054787">
    <property type="entry name" value="TrlF_ATPase"/>
</dbReference>
<dbReference type="eggNOG" id="COG0613">
    <property type="taxonomic scope" value="Bacteria"/>
</dbReference>
<dbReference type="Proteomes" id="UP000003113">
    <property type="component" value="Unassembled WGS sequence"/>
</dbReference>
<sequence length="896" mass="98271">MSVSDDIYAQSAGAMFYRADLHIHSYGGSHDVKDATMTAENIVATAINESISLIAIADHNDISNVAQAIEIGQRSDVIVIPGVELSTAQGHLLCYLPDYPRLVKFFAGLDIVDVGLPTSRCQQSILECLAAVNVQGGFGILAHVDVASGFEHDNPGGSPHKVDVICHPALVGIELKRATSDIHYSPADGQAERVQMGQRRIERLGLGSRQYLARVMNSDSHALNALGHNASNDKRITRYKMDKPSFAALKIALEDADARVRIEDLIPQALPHVVGIAMEGGFLDKQVIQFSRNLNCIIGGRGTGKSTTFEGVRCLLGIDEESGKVVDSEVWPDVVHFIWQDKSGQRHLLARHKDQSLENLDDADGGPCCFDIDCFGQGDAARISIEAQKNPLALLNYLDKFIDFGALLDEEAGARDELLELQTAIEKAEQQVALIPQYQRQLQTTQNALAAMQKPEVKALIELQRHLATERALRTQIVAKLKQLKNSADITTQATAADEITKLADPTSLTLGRREFEAIVTEVDVFKSLVVDAKQKIAAGASTLETAVTGQTAAWKAKDSEAQSRIDTKKRELEALRITFDMSYITKLANDEANHKATLKNLEAWRVNLTEARRKRQAALARRSSARDRIAMLRESFGRLASTTLREALSDLQVSLKYVRNAYSPEASEQIISAMGWRTNQQVRAGYLVEDLTVPSLLEAIQNNDIGPLTALKTKDGTQAFDVEEAGGVLERLSAQAVRFGLERVALYDVPRLQVSKQVEDGAGGRRTVRREFSKLSLGQQQSILLALMLSANSDKPLIIDQPEDNLDGEFIYSTLVPVLRRAKERRQVIIVTHNANVAVLGDAEQIIVMKANNDHAEIVSRGSIDSPETRDAACAILEGAKEAFTRRAKMYGLEV</sequence>
<dbReference type="SUPFAM" id="SSF52540">
    <property type="entry name" value="P-loop containing nucleoside triphosphate hydrolases"/>
    <property type="match status" value="1"/>
</dbReference>
<dbReference type="CDD" id="cd07432">
    <property type="entry name" value="PHP_HisPPase"/>
    <property type="match status" value="1"/>
</dbReference>
<dbReference type="OrthoDB" id="9791620at2"/>